<feature type="compositionally biased region" description="Pro residues" evidence="1">
    <location>
        <begin position="42"/>
        <end position="59"/>
    </location>
</feature>
<evidence type="ECO:0000313" key="3">
    <source>
        <dbReference type="Proteomes" id="UP000053201"/>
    </source>
</evidence>
<dbReference type="InParanoid" id="A0A0L0HU73"/>
<organism evidence="2 3">
    <name type="scientific">Spizellomyces punctatus (strain DAOM BR117)</name>
    <dbReference type="NCBI Taxonomy" id="645134"/>
    <lineage>
        <taxon>Eukaryota</taxon>
        <taxon>Fungi</taxon>
        <taxon>Fungi incertae sedis</taxon>
        <taxon>Chytridiomycota</taxon>
        <taxon>Chytridiomycota incertae sedis</taxon>
        <taxon>Chytridiomycetes</taxon>
        <taxon>Spizellomycetales</taxon>
        <taxon>Spizellomycetaceae</taxon>
        <taxon>Spizellomyces</taxon>
    </lineage>
</organism>
<dbReference type="AlphaFoldDB" id="A0A0L0HU73"/>
<name>A0A0L0HU73_SPIPD</name>
<protein>
    <submittedName>
        <fullName evidence="2">Uncharacterized protein</fullName>
    </submittedName>
</protein>
<dbReference type="OrthoDB" id="10409628at2759"/>
<keyword evidence="3" id="KW-1185">Reference proteome</keyword>
<gene>
    <name evidence="2" type="ORF">SPPG_00344</name>
</gene>
<evidence type="ECO:0000313" key="2">
    <source>
        <dbReference type="EMBL" id="KND04627.1"/>
    </source>
</evidence>
<dbReference type="VEuPathDB" id="FungiDB:SPPG_00344"/>
<feature type="region of interest" description="Disordered" evidence="1">
    <location>
        <begin position="1"/>
        <end position="69"/>
    </location>
</feature>
<reference evidence="2 3" key="1">
    <citation type="submission" date="2009-08" db="EMBL/GenBank/DDBJ databases">
        <title>The Genome Sequence of Spizellomyces punctatus strain DAOM BR117.</title>
        <authorList>
            <consortium name="The Broad Institute Genome Sequencing Platform"/>
            <person name="Russ C."/>
            <person name="Cuomo C."/>
            <person name="Shea T."/>
            <person name="Young S.K."/>
            <person name="Zeng Q."/>
            <person name="Koehrsen M."/>
            <person name="Haas B."/>
            <person name="Borodovsky M."/>
            <person name="Guigo R."/>
            <person name="Alvarado L."/>
            <person name="Berlin A."/>
            <person name="Bochicchio J."/>
            <person name="Borenstein D."/>
            <person name="Chapman S."/>
            <person name="Chen Z."/>
            <person name="Engels R."/>
            <person name="Freedman E."/>
            <person name="Gellesch M."/>
            <person name="Goldberg J."/>
            <person name="Griggs A."/>
            <person name="Gujja S."/>
            <person name="Heiman D."/>
            <person name="Hepburn T."/>
            <person name="Howarth C."/>
            <person name="Jen D."/>
            <person name="Larson L."/>
            <person name="Lewis B."/>
            <person name="Mehta T."/>
            <person name="Park D."/>
            <person name="Pearson M."/>
            <person name="Roberts A."/>
            <person name="Saif S."/>
            <person name="Shenoy N."/>
            <person name="Sisk P."/>
            <person name="Stolte C."/>
            <person name="Sykes S."/>
            <person name="Thomson T."/>
            <person name="Walk T."/>
            <person name="White J."/>
            <person name="Yandava C."/>
            <person name="Burger G."/>
            <person name="Gray M.W."/>
            <person name="Holland P.W.H."/>
            <person name="King N."/>
            <person name="Lang F.B.F."/>
            <person name="Roger A.J."/>
            <person name="Ruiz-Trillo I."/>
            <person name="Lander E."/>
            <person name="Nusbaum C."/>
        </authorList>
    </citation>
    <scope>NUCLEOTIDE SEQUENCE [LARGE SCALE GENOMIC DNA]</scope>
    <source>
        <strain evidence="2 3">DAOM BR117</strain>
    </source>
</reference>
<sequence length="262" mass="29757">MSAPTSLHLYTHLQPPSRTEDQWTRTLFSRSTAYMAHQTPSSPSPPLPTPTPSTPPSPPAKWTALPTSLQRPLSREEFMKVLSEHVSRKRSLEDGEREEGLEKRLKVLSERVVTETTTLLTTHTQTLTTLLESHKTSLDTTREQTKTLTTLLQSEKTLHSSLVSQNDTLATLSNRLNTLQAKLSTLPNTPHDDHDDDDESTLPDRLQQTNERISQLMRIRDDVLRDRMQREAKCRQVLEACVGGWEWSEEGVNEVLECLEVD</sequence>
<feature type="region of interest" description="Disordered" evidence="1">
    <location>
        <begin position="184"/>
        <end position="205"/>
    </location>
</feature>
<dbReference type="RefSeq" id="XP_016612666.1">
    <property type="nucleotide sequence ID" value="XM_016748672.1"/>
</dbReference>
<proteinExistence type="predicted"/>
<dbReference type="GeneID" id="27684077"/>
<accession>A0A0L0HU73</accession>
<evidence type="ECO:0000256" key="1">
    <source>
        <dbReference type="SAM" id="MobiDB-lite"/>
    </source>
</evidence>
<dbReference type="Proteomes" id="UP000053201">
    <property type="component" value="Unassembled WGS sequence"/>
</dbReference>
<dbReference type="EMBL" id="KQ257450">
    <property type="protein sequence ID" value="KND04627.1"/>
    <property type="molecule type" value="Genomic_DNA"/>
</dbReference>